<evidence type="ECO:0000313" key="5">
    <source>
        <dbReference type="Proteomes" id="UP001056012"/>
    </source>
</evidence>
<evidence type="ECO:0000256" key="1">
    <source>
        <dbReference type="SAM" id="MobiDB-lite"/>
    </source>
</evidence>
<name>A0A9Q8Z6T3_CURCL</name>
<dbReference type="OrthoDB" id="5382170at2759"/>
<organism evidence="4 5">
    <name type="scientific">Curvularia clavata</name>
    <dbReference type="NCBI Taxonomy" id="95742"/>
    <lineage>
        <taxon>Eukaryota</taxon>
        <taxon>Fungi</taxon>
        <taxon>Dikarya</taxon>
        <taxon>Ascomycota</taxon>
        <taxon>Pezizomycotina</taxon>
        <taxon>Dothideomycetes</taxon>
        <taxon>Pleosporomycetidae</taxon>
        <taxon>Pleosporales</taxon>
        <taxon>Pleosporineae</taxon>
        <taxon>Pleosporaceae</taxon>
        <taxon>Curvularia</taxon>
    </lineage>
</organism>
<evidence type="ECO:0000313" key="4">
    <source>
        <dbReference type="EMBL" id="USP74958.1"/>
    </source>
</evidence>
<feature type="chain" id="PRO_5040269309" description="DUF7029 domain-containing protein" evidence="2">
    <location>
        <begin position="20"/>
        <end position="956"/>
    </location>
</feature>
<feature type="compositionally biased region" description="Polar residues" evidence="1">
    <location>
        <begin position="800"/>
        <end position="812"/>
    </location>
</feature>
<evidence type="ECO:0000256" key="2">
    <source>
        <dbReference type="SAM" id="SignalP"/>
    </source>
</evidence>
<keyword evidence="5" id="KW-1185">Reference proteome</keyword>
<gene>
    <name evidence="4" type="ORF">yc1106_02232</name>
</gene>
<feature type="compositionally biased region" description="Low complexity" evidence="1">
    <location>
        <begin position="775"/>
        <end position="799"/>
    </location>
</feature>
<feature type="domain" description="DUF7029" evidence="3">
    <location>
        <begin position="78"/>
        <end position="177"/>
    </location>
</feature>
<proteinExistence type="predicted"/>
<reference evidence="4" key="1">
    <citation type="submission" date="2021-12" db="EMBL/GenBank/DDBJ databases">
        <title>Curvularia clavata genome.</title>
        <authorList>
            <person name="Cao Y."/>
        </authorList>
    </citation>
    <scope>NUCLEOTIDE SEQUENCE</scope>
    <source>
        <strain evidence="4">Yc1106</strain>
    </source>
</reference>
<dbReference type="InterPro" id="IPR054293">
    <property type="entry name" value="DUF7029"/>
</dbReference>
<keyword evidence="2" id="KW-0732">Signal</keyword>
<sequence>MHLLHAIVVVAAVGSHVAAMPDRGLQAQPNRVLRAATKRSDLYRRSVRITKRFETEMAYVDHENVWSDASTFASQVKVGSQKPVFNLEEHEHHLKAVKCDQDAMKLHFVDTSSARDARAACESETGGLIITSHEGCNNEGERSVYRPSVNNVSFAEDGEALEVSVMKTTWREAFDHVNVTFGHTNDDHIYRRHSDFARIRGKRQNRVSIPQDTPDNVNTALFNLNSEILDKTFDPKDILDVIGGVVPIPQLPNIPIEVGCKRCATTGQLALSQGAFNIDLSQIDLIPDIFQGGDDGKEISKVITGGFMELVATGVGARLELFARPSSSGAFDVALFQLPIAGFTIPGIGKAGAVFEPRVNFNFNVSGGLEVNYGLDLKVPDASSIRVELTNLGGSKLTGFQDTSLTPLPVTVNITDADILLGLAFKPSIPVGFEFLDQLKAEVTATLELPRLDAKLSSNIAANCGNGTNVTAPAAPAVPTAPLAPPVPPFTNSTLQRRQNPIKLGPLALVEANVSISCELAFNLALPVLPPPFNQVSVSQNVFTAQFPLVSECTSPDRAFDNSRGVIIPAPPSSATETSAPATNATAIPENTSQVLNATTSAVVITDSIATSTSLSLSTPSFQNATASTTSTSLSTPSPLNITTASSSAPTYLNATTPCSSASLPLNTTTTSSLAPSFLNSTTVLASSTALASSSVGVNTTTVSNFTVSSTSALFANTSTSIVTTTPSITTATPAFANATTLDPNFSFTLFSTSRQTRASSTEVAKTSTSEVRSSTEATSTPQSSSSTSPESTVEATSTQESSAAPTSSEAKSSVETTSTPETSSASASSSALSTDASSSESTVTSASSTPGSSSTLASSTPASIASSTAIIPSQIAVPPTLAIPAPPAFPTEALQSLAATLTVAAGFLMPTNGSALPALQTGVEQFTGAAARDVHLPSQTSILGLIVALIGVCMI</sequence>
<feature type="signal peptide" evidence="2">
    <location>
        <begin position="1"/>
        <end position="19"/>
    </location>
</feature>
<accession>A0A9Q8Z6T3</accession>
<feature type="region of interest" description="Disordered" evidence="1">
    <location>
        <begin position="759"/>
        <end position="860"/>
    </location>
</feature>
<dbReference type="AlphaFoldDB" id="A0A9Q8Z6T3"/>
<dbReference type="Proteomes" id="UP001056012">
    <property type="component" value="Chromosome 2"/>
</dbReference>
<dbReference type="Pfam" id="PF22974">
    <property type="entry name" value="DUF7029"/>
    <property type="match status" value="1"/>
</dbReference>
<feature type="compositionally biased region" description="Low complexity" evidence="1">
    <location>
        <begin position="814"/>
        <end position="860"/>
    </location>
</feature>
<dbReference type="VEuPathDB" id="FungiDB:yc1106_02232"/>
<dbReference type="EMBL" id="CP089275">
    <property type="protein sequence ID" value="USP74958.1"/>
    <property type="molecule type" value="Genomic_DNA"/>
</dbReference>
<evidence type="ECO:0000259" key="3">
    <source>
        <dbReference type="Pfam" id="PF22974"/>
    </source>
</evidence>
<feature type="compositionally biased region" description="Polar residues" evidence="1">
    <location>
        <begin position="759"/>
        <end position="773"/>
    </location>
</feature>
<protein>
    <recommendedName>
        <fullName evidence="3">DUF7029 domain-containing protein</fullName>
    </recommendedName>
</protein>